<protein>
    <submittedName>
        <fullName evidence="1">Uncharacterized protein</fullName>
    </submittedName>
</protein>
<reference evidence="2" key="1">
    <citation type="submission" date="2017-09" db="EMBL/GenBank/DDBJ databases">
        <title>Depth-based differentiation of microbial function through sediment-hosted aquifers and enrichment of novel symbionts in the deep terrestrial subsurface.</title>
        <authorList>
            <person name="Probst A.J."/>
            <person name="Ladd B."/>
            <person name="Jarett J.K."/>
            <person name="Geller-Mcgrath D.E."/>
            <person name="Sieber C.M.K."/>
            <person name="Emerson J.B."/>
            <person name="Anantharaman K."/>
            <person name="Thomas B.C."/>
            <person name="Malmstrom R."/>
            <person name="Stieglmeier M."/>
            <person name="Klingl A."/>
            <person name="Woyke T."/>
            <person name="Ryan C.M."/>
            <person name="Banfield J.F."/>
        </authorList>
    </citation>
    <scope>NUCLEOTIDE SEQUENCE [LARGE SCALE GENOMIC DNA]</scope>
</reference>
<dbReference type="EMBL" id="PEVJ01000062">
    <property type="protein sequence ID" value="PIU98239.1"/>
    <property type="molecule type" value="Genomic_DNA"/>
</dbReference>
<dbReference type="AlphaFoldDB" id="A0A2M7B5E1"/>
<dbReference type="Proteomes" id="UP000228949">
    <property type="component" value="Unassembled WGS sequence"/>
</dbReference>
<comment type="caution">
    <text evidence="1">The sequence shown here is derived from an EMBL/GenBank/DDBJ whole genome shotgun (WGS) entry which is preliminary data.</text>
</comment>
<name>A0A2M7B5E1_9BACT</name>
<organism evidence="1 2">
    <name type="scientific">Candidatus Wolfebacteria bacterium CG03_land_8_20_14_0_80_40_12</name>
    <dbReference type="NCBI Taxonomy" id="1975069"/>
    <lineage>
        <taxon>Bacteria</taxon>
        <taxon>Candidatus Wolfeibacteriota</taxon>
    </lineage>
</organism>
<gene>
    <name evidence="1" type="ORF">COS61_02530</name>
</gene>
<feature type="non-terminal residue" evidence="1">
    <location>
        <position position="137"/>
    </location>
</feature>
<evidence type="ECO:0000313" key="2">
    <source>
        <dbReference type="Proteomes" id="UP000228949"/>
    </source>
</evidence>
<accession>A0A2M7B5E1</accession>
<proteinExistence type="predicted"/>
<evidence type="ECO:0000313" key="1">
    <source>
        <dbReference type="EMBL" id="PIU98239.1"/>
    </source>
</evidence>
<sequence>MKFSRYLNLTVLLTGVFLLLLAYNFIAGAVAAENVLKGWAWSFNTGWVNFNCEDREVCGQSDYKVSINPSTGELSGYAWSSNIGWIKSDPAGAYPINPQKSAYMYWDEKEKSVKMDGWMRACNVFKSDCSGDLKPSA</sequence>